<evidence type="ECO:0000313" key="2">
    <source>
        <dbReference type="EMBL" id="PKY57514.1"/>
    </source>
</evidence>
<gene>
    <name evidence="2" type="ORF">RhiirA4_429047</name>
</gene>
<dbReference type="VEuPathDB" id="FungiDB:FUN_004079"/>
<evidence type="ECO:0000313" key="3">
    <source>
        <dbReference type="Proteomes" id="UP000234323"/>
    </source>
</evidence>
<dbReference type="VEuPathDB" id="FungiDB:RhiirA1_394763"/>
<feature type="non-terminal residue" evidence="2">
    <location>
        <position position="1"/>
    </location>
</feature>
<proteinExistence type="predicted"/>
<organism evidence="2 3">
    <name type="scientific">Rhizophagus irregularis</name>
    <dbReference type="NCBI Taxonomy" id="588596"/>
    <lineage>
        <taxon>Eukaryota</taxon>
        <taxon>Fungi</taxon>
        <taxon>Fungi incertae sedis</taxon>
        <taxon>Mucoromycota</taxon>
        <taxon>Glomeromycotina</taxon>
        <taxon>Glomeromycetes</taxon>
        <taxon>Glomerales</taxon>
        <taxon>Glomeraceae</taxon>
        <taxon>Rhizophagus</taxon>
    </lineage>
</organism>
<dbReference type="AlphaFoldDB" id="A0A2I1HF62"/>
<accession>A0A2I1HF62</accession>
<comment type="caution">
    <text evidence="2">The sequence shown here is derived from an EMBL/GenBank/DDBJ whole genome shotgun (WGS) entry which is preliminary data.</text>
</comment>
<name>A0A2I1HF62_9GLOM</name>
<dbReference type="EMBL" id="LLXI01002582">
    <property type="protein sequence ID" value="PKY57514.1"/>
    <property type="molecule type" value="Genomic_DNA"/>
</dbReference>
<feature type="region of interest" description="Disordered" evidence="1">
    <location>
        <begin position="48"/>
        <end position="124"/>
    </location>
</feature>
<sequence>EDELFLAGFSSSADDEDVIKAIKKRMKKKQDTRSDVEYEELEDGLREVKKERKPWAGKPGSRMGRKKKKEPKSQKPKRPFRERLQRTKTKKKRGRRMTLVKEARKKYKKNKNYLSVRQGKRKGS</sequence>
<evidence type="ECO:0000256" key="1">
    <source>
        <dbReference type="SAM" id="MobiDB-lite"/>
    </source>
</evidence>
<reference evidence="2 3" key="1">
    <citation type="submission" date="2015-10" db="EMBL/GenBank/DDBJ databases">
        <title>Genome analyses suggest a sexual origin of heterokaryosis in a supposedly ancient asexual fungus.</title>
        <authorList>
            <person name="Ropars J."/>
            <person name="Sedzielewska K."/>
            <person name="Noel J."/>
            <person name="Charron P."/>
            <person name="Farinelli L."/>
            <person name="Marton T."/>
            <person name="Kruger M."/>
            <person name="Pelin A."/>
            <person name="Brachmann A."/>
            <person name="Corradi N."/>
        </authorList>
    </citation>
    <scope>NUCLEOTIDE SEQUENCE [LARGE SCALE GENOMIC DNA]</scope>
    <source>
        <strain evidence="2 3">A4</strain>
    </source>
</reference>
<feature type="compositionally biased region" description="Basic residues" evidence="1">
    <location>
        <begin position="86"/>
        <end position="111"/>
    </location>
</feature>
<protein>
    <submittedName>
        <fullName evidence="2">Uncharacterized protein</fullName>
    </submittedName>
</protein>
<dbReference type="Proteomes" id="UP000234323">
    <property type="component" value="Unassembled WGS sequence"/>
</dbReference>
<feature type="compositionally biased region" description="Basic residues" evidence="1">
    <location>
        <begin position="63"/>
        <end position="78"/>
    </location>
</feature>
<keyword evidence="3" id="KW-1185">Reference proteome</keyword>